<evidence type="ECO:0000313" key="4">
    <source>
        <dbReference type="EMBL" id="KJH70888.1"/>
    </source>
</evidence>
<dbReference type="InterPro" id="IPR001789">
    <property type="entry name" value="Sig_transdc_resp-reg_receiver"/>
</dbReference>
<evidence type="ECO:0000259" key="3">
    <source>
        <dbReference type="PROSITE" id="PS50110"/>
    </source>
</evidence>
<dbReference type="InterPro" id="IPR011006">
    <property type="entry name" value="CheY-like_superfamily"/>
</dbReference>
<evidence type="ECO:0000256" key="2">
    <source>
        <dbReference type="PROSITE-ProRule" id="PRU00169"/>
    </source>
</evidence>
<comment type="caution">
    <text evidence="4">The sequence shown here is derived from an EMBL/GenBank/DDBJ whole genome shotgun (WGS) entry which is preliminary data.</text>
</comment>
<dbReference type="GO" id="GO:0000160">
    <property type="term" value="P:phosphorelay signal transduction system"/>
    <property type="evidence" value="ECO:0007669"/>
    <property type="project" value="InterPro"/>
</dbReference>
<feature type="modified residue" description="4-aspartylphosphate" evidence="2">
    <location>
        <position position="62"/>
    </location>
</feature>
<dbReference type="InterPro" id="IPR050595">
    <property type="entry name" value="Bact_response_regulator"/>
</dbReference>
<keyword evidence="1 2" id="KW-0597">Phosphoprotein</keyword>
<dbReference type="PROSITE" id="PS50110">
    <property type="entry name" value="RESPONSE_REGULATORY"/>
    <property type="match status" value="1"/>
</dbReference>
<protein>
    <submittedName>
        <fullName evidence="4">Response regulator receiver protein</fullName>
    </submittedName>
</protein>
<evidence type="ECO:0000313" key="5">
    <source>
        <dbReference type="Proteomes" id="UP000032452"/>
    </source>
</evidence>
<evidence type="ECO:0000256" key="1">
    <source>
        <dbReference type="ARBA" id="ARBA00022553"/>
    </source>
</evidence>
<dbReference type="SUPFAM" id="SSF52172">
    <property type="entry name" value="CheY-like"/>
    <property type="match status" value="1"/>
</dbReference>
<dbReference type="AlphaFoldDB" id="A0A0D8ZQ03"/>
<keyword evidence="5" id="KW-1185">Reference proteome</keyword>
<dbReference type="Gene3D" id="3.40.50.2300">
    <property type="match status" value="1"/>
</dbReference>
<dbReference type="PANTHER" id="PTHR44591:SF3">
    <property type="entry name" value="RESPONSE REGULATORY DOMAIN-CONTAINING PROTEIN"/>
    <property type="match status" value="1"/>
</dbReference>
<reference evidence="4 5" key="1">
    <citation type="submission" date="2015-02" db="EMBL/GenBank/DDBJ databases">
        <title>Draft genome of a novel marine cyanobacterium (Chroococcales) isolated from South Atlantic Ocean.</title>
        <authorList>
            <person name="Rigonato J."/>
            <person name="Alvarenga D.O."/>
            <person name="Branco L.H."/>
            <person name="Varani A.M."/>
            <person name="Brandini F.P."/>
            <person name="Fiore M.F."/>
        </authorList>
    </citation>
    <scope>NUCLEOTIDE SEQUENCE [LARGE SCALE GENOMIC DNA]</scope>
    <source>
        <strain evidence="4 5">CENA595</strain>
    </source>
</reference>
<proteinExistence type="predicted"/>
<feature type="domain" description="Response regulatory" evidence="3">
    <location>
        <begin position="13"/>
        <end position="128"/>
    </location>
</feature>
<organism evidence="4 5">
    <name type="scientific">Aliterella atlantica CENA595</name>
    <dbReference type="NCBI Taxonomy" id="1618023"/>
    <lineage>
        <taxon>Bacteria</taxon>
        <taxon>Bacillati</taxon>
        <taxon>Cyanobacteriota</taxon>
        <taxon>Cyanophyceae</taxon>
        <taxon>Chroococcidiopsidales</taxon>
        <taxon>Aliterellaceae</taxon>
        <taxon>Aliterella</taxon>
    </lineage>
</organism>
<dbReference type="PANTHER" id="PTHR44591">
    <property type="entry name" value="STRESS RESPONSE REGULATOR PROTEIN 1"/>
    <property type="match status" value="1"/>
</dbReference>
<dbReference type="Proteomes" id="UP000032452">
    <property type="component" value="Unassembled WGS sequence"/>
</dbReference>
<sequence length="138" mass="15256">MHDPDNPALQFHRVLVVDDIADNCLLLQSFLEAEGYQVKTAESGSAALSLIETFRPHLVLLDVMMPEMDGLEVARRIRQNANLPFIPILLVTGYDCVNPVEAFSAGALGFILKPINFDALLNHIQHILPPKHSSTLSE</sequence>
<dbReference type="OrthoDB" id="427175at2"/>
<dbReference type="STRING" id="1618023.UH38_15990"/>
<dbReference type="RefSeq" id="WP_045055669.1">
    <property type="nucleotide sequence ID" value="NZ_CAWMDP010000003.1"/>
</dbReference>
<dbReference type="SMART" id="SM00448">
    <property type="entry name" value="REC"/>
    <property type="match status" value="1"/>
</dbReference>
<name>A0A0D8ZQ03_9CYAN</name>
<gene>
    <name evidence="4" type="ORF">UH38_15990</name>
</gene>
<accession>A0A0D8ZQ03</accession>
<dbReference type="Pfam" id="PF00072">
    <property type="entry name" value="Response_reg"/>
    <property type="match status" value="1"/>
</dbReference>
<dbReference type="EMBL" id="JYON01000017">
    <property type="protein sequence ID" value="KJH70888.1"/>
    <property type="molecule type" value="Genomic_DNA"/>
</dbReference>